<protein>
    <submittedName>
        <fullName evidence="1">Uncharacterized protein</fullName>
    </submittedName>
</protein>
<evidence type="ECO:0000313" key="2">
    <source>
        <dbReference type="Proteomes" id="UP000589085"/>
    </source>
</evidence>
<sequence length="83" mass="10059">MFRHEEPSEAVRLELIRAATRLTEKHLEMRERLLPLQPPEQQSIQRLELWAASYMTTIWSSILDQLEREWHSHVQGDHWPYEP</sequence>
<comment type="caution">
    <text evidence="1">The sequence shown here is derived from an EMBL/GenBank/DDBJ whole genome shotgun (WGS) entry which is preliminary data.</text>
</comment>
<dbReference type="EMBL" id="JABEQJ010000005">
    <property type="protein sequence ID" value="MBB2159698.1"/>
    <property type="molecule type" value="Genomic_DNA"/>
</dbReference>
<organism evidence="1 2">
    <name type="scientific">Gluconacetobacter sacchari</name>
    <dbReference type="NCBI Taxonomy" id="92759"/>
    <lineage>
        <taxon>Bacteria</taxon>
        <taxon>Pseudomonadati</taxon>
        <taxon>Pseudomonadota</taxon>
        <taxon>Alphaproteobacteria</taxon>
        <taxon>Acetobacterales</taxon>
        <taxon>Acetobacteraceae</taxon>
        <taxon>Gluconacetobacter</taxon>
    </lineage>
</organism>
<proteinExistence type="predicted"/>
<dbReference type="AlphaFoldDB" id="A0A7W4IBD8"/>
<evidence type="ECO:0000313" key="1">
    <source>
        <dbReference type="EMBL" id="MBB2159698.1"/>
    </source>
</evidence>
<name>A0A7W4IBD8_9PROT</name>
<accession>A0A7W4IBD8</accession>
<dbReference type="Proteomes" id="UP000589085">
    <property type="component" value="Unassembled WGS sequence"/>
</dbReference>
<reference evidence="1 2" key="1">
    <citation type="submission" date="2020-04" db="EMBL/GenBank/DDBJ databases">
        <title>Description of novel Gluconacetobacter.</title>
        <authorList>
            <person name="Sombolestani A."/>
        </authorList>
    </citation>
    <scope>NUCLEOTIDE SEQUENCE [LARGE SCALE GENOMIC DNA]</scope>
    <source>
        <strain evidence="1 2">LMG 19747</strain>
    </source>
</reference>
<gene>
    <name evidence="1" type="ORF">HLH48_05840</name>
</gene>
<dbReference type="RefSeq" id="WP_182996550.1">
    <property type="nucleotide sequence ID" value="NZ_JABEQJ010000005.1"/>
</dbReference>